<dbReference type="KEGG" id="nau:109222388"/>
<proteinExistence type="predicted"/>
<dbReference type="Proteomes" id="UP000187609">
    <property type="component" value="Unassembled WGS sequence"/>
</dbReference>
<dbReference type="STRING" id="49451.A0A1J6K9H4"/>
<feature type="transmembrane region" description="Helical" evidence="1">
    <location>
        <begin position="109"/>
        <end position="130"/>
    </location>
</feature>
<evidence type="ECO:0000313" key="3">
    <source>
        <dbReference type="Proteomes" id="UP000187609"/>
    </source>
</evidence>
<dbReference type="PANTHER" id="PTHR33782:SF5">
    <property type="entry name" value="MEDIATOR OF RNA POLYMERASE II TRANSCRIPTION SUBUNIT"/>
    <property type="match status" value="1"/>
</dbReference>
<reference evidence="2" key="1">
    <citation type="submission" date="2016-11" db="EMBL/GenBank/DDBJ databases">
        <title>The genome of Nicotiana attenuata.</title>
        <authorList>
            <person name="Xu S."/>
            <person name="Brockmoeller T."/>
            <person name="Gaquerel E."/>
            <person name="Navarro A."/>
            <person name="Kuhl H."/>
            <person name="Gase K."/>
            <person name="Ling Z."/>
            <person name="Zhou W."/>
            <person name="Kreitzer C."/>
            <person name="Stanke M."/>
            <person name="Tang H."/>
            <person name="Lyons E."/>
            <person name="Pandey P."/>
            <person name="Pandey S.P."/>
            <person name="Timmermann B."/>
            <person name="Baldwin I.T."/>
        </authorList>
    </citation>
    <scope>NUCLEOTIDE SEQUENCE [LARGE SCALE GENOMIC DNA]</scope>
    <source>
        <strain evidence="2">UT</strain>
    </source>
</reference>
<dbReference type="EMBL" id="MJEQ01002985">
    <property type="protein sequence ID" value="OIT26006.1"/>
    <property type="molecule type" value="Genomic_DNA"/>
</dbReference>
<organism evidence="2 3">
    <name type="scientific">Nicotiana attenuata</name>
    <name type="common">Coyote tobacco</name>
    <dbReference type="NCBI Taxonomy" id="49451"/>
    <lineage>
        <taxon>Eukaryota</taxon>
        <taxon>Viridiplantae</taxon>
        <taxon>Streptophyta</taxon>
        <taxon>Embryophyta</taxon>
        <taxon>Tracheophyta</taxon>
        <taxon>Spermatophyta</taxon>
        <taxon>Magnoliopsida</taxon>
        <taxon>eudicotyledons</taxon>
        <taxon>Gunneridae</taxon>
        <taxon>Pentapetalae</taxon>
        <taxon>asterids</taxon>
        <taxon>lamiids</taxon>
        <taxon>Solanales</taxon>
        <taxon>Solanaceae</taxon>
        <taxon>Nicotianoideae</taxon>
        <taxon>Nicotianeae</taxon>
        <taxon>Nicotiana</taxon>
    </lineage>
</organism>
<keyword evidence="1" id="KW-0812">Transmembrane</keyword>
<sequence>MASSTSVLSIPSLPFKPFSQKRSISTRTMTLAMKRDQANDQNYYNGGNVDENMIILRKRIQEMKMIEKNYEPPTEWMDWEKNIYVNYNSSICEAMGLLQYLLMNTRPSLALGMVVLIALSVPTSTFFVLFHLVEFTKGVLAGIHIC</sequence>
<keyword evidence="1" id="KW-0472">Membrane</keyword>
<evidence type="ECO:0000313" key="2">
    <source>
        <dbReference type="EMBL" id="OIT26006.1"/>
    </source>
</evidence>
<comment type="caution">
    <text evidence="2">The sequence shown here is derived from an EMBL/GenBank/DDBJ whole genome shotgun (WGS) entry which is preliminary data.</text>
</comment>
<gene>
    <name evidence="2" type="ORF">A4A49_43631</name>
</gene>
<dbReference type="OrthoDB" id="672819at2759"/>
<dbReference type="PANTHER" id="PTHR33782">
    <property type="entry name" value="OS01G0121600 PROTEIN"/>
    <property type="match status" value="1"/>
</dbReference>
<protein>
    <submittedName>
        <fullName evidence="2">Uncharacterized protein</fullName>
    </submittedName>
</protein>
<dbReference type="Gramene" id="OIT26006">
    <property type="protein sequence ID" value="OIT26006"/>
    <property type="gene ID" value="A4A49_43631"/>
</dbReference>
<name>A0A1J6K9H4_NICAT</name>
<accession>A0A1J6K9H4</accession>
<keyword evidence="3" id="KW-1185">Reference proteome</keyword>
<evidence type="ECO:0000256" key="1">
    <source>
        <dbReference type="SAM" id="Phobius"/>
    </source>
</evidence>
<dbReference type="AlphaFoldDB" id="A0A1J6K9H4"/>
<keyword evidence="1" id="KW-1133">Transmembrane helix</keyword>
<dbReference type="OMA" id="METGIHI"/>